<keyword evidence="1" id="KW-0812">Transmembrane</keyword>
<keyword evidence="1" id="KW-0472">Membrane</keyword>
<accession>A1ZH03</accession>
<evidence type="ECO:0000313" key="3">
    <source>
        <dbReference type="Proteomes" id="UP000004095"/>
    </source>
</evidence>
<dbReference type="SUPFAM" id="SSF48452">
    <property type="entry name" value="TPR-like"/>
    <property type="match status" value="1"/>
</dbReference>
<dbReference type="Proteomes" id="UP000004095">
    <property type="component" value="Unassembled WGS sequence"/>
</dbReference>
<keyword evidence="1" id="KW-1133">Transmembrane helix</keyword>
<evidence type="ECO:0000313" key="2">
    <source>
        <dbReference type="EMBL" id="EAY30272.1"/>
    </source>
</evidence>
<dbReference type="Gene3D" id="1.25.40.10">
    <property type="entry name" value="Tetratricopeptide repeat domain"/>
    <property type="match status" value="1"/>
</dbReference>
<dbReference type="EMBL" id="AAWS01000007">
    <property type="protein sequence ID" value="EAY30272.1"/>
    <property type="molecule type" value="Genomic_DNA"/>
</dbReference>
<comment type="caution">
    <text evidence="2">The sequence shown here is derived from an EMBL/GenBank/DDBJ whole genome shotgun (WGS) entry which is preliminary data.</text>
</comment>
<dbReference type="InterPro" id="IPR019734">
    <property type="entry name" value="TPR_rpt"/>
</dbReference>
<dbReference type="Pfam" id="PF13424">
    <property type="entry name" value="TPR_12"/>
    <property type="match status" value="1"/>
</dbReference>
<dbReference type="SMART" id="SM00028">
    <property type="entry name" value="TPR"/>
    <property type="match status" value="3"/>
</dbReference>
<name>A1ZH03_MICM2</name>
<sequence>MWGLAHTKKPANYRQLCKKAQDLYQAQPDSAIHYARKALNAAQKVTEKAYAHELIAYYSQHLGYYGMATQHYKAAYKFYHSLANKAAMLNNMAFCYNNAGNHQTAISISHKAIEHFKRLKDSTKLMHAYNLLANCYRARLSFTNADSTYKLALSMAIKRGTPQDLANLYDDMARFKEKLNEYNSAISYQQLALDTQPNACRAKKVIRLTRMIQLCLLAQKPEAAKLYLTKVNALGTTTSKALIQLYAARGLLHFINRNETAAKLSYKRCDSLLTLLSESSQNYLQQKYVHKTAYEIYHRAWRVLHTLWFYGDRVRFKPAKTWAKARMKAEKNWYKRSKVAMTLKDALVIERYRPKTQIVRQINLWWLLVITLVLITGGLLIYRKREQSLHAHTNFIKAIKASPVKGFEELSPQEVDMLQSIEGHIQGKLNTDDIKILVMVARNYKYAQISVAVGLNVGAIKTRIKRLKDQCQVKNIRDLM</sequence>
<dbReference type="InterPro" id="IPR011990">
    <property type="entry name" value="TPR-like_helical_dom_sf"/>
</dbReference>
<feature type="transmembrane region" description="Helical" evidence="1">
    <location>
        <begin position="364"/>
        <end position="382"/>
    </location>
</feature>
<organism evidence="2 3">
    <name type="scientific">Microscilla marina ATCC 23134</name>
    <dbReference type="NCBI Taxonomy" id="313606"/>
    <lineage>
        <taxon>Bacteria</taxon>
        <taxon>Pseudomonadati</taxon>
        <taxon>Bacteroidota</taxon>
        <taxon>Cytophagia</taxon>
        <taxon>Cytophagales</taxon>
        <taxon>Microscillaceae</taxon>
        <taxon>Microscilla</taxon>
    </lineage>
</organism>
<gene>
    <name evidence="2" type="ORF">M23134_08096</name>
</gene>
<evidence type="ECO:0000256" key="1">
    <source>
        <dbReference type="SAM" id="Phobius"/>
    </source>
</evidence>
<protein>
    <submittedName>
        <fullName evidence="2">Tetratricopeptide repeat domain protein</fullName>
    </submittedName>
</protein>
<dbReference type="AlphaFoldDB" id="A1ZH03"/>
<reference evidence="2 3" key="1">
    <citation type="submission" date="2007-01" db="EMBL/GenBank/DDBJ databases">
        <authorList>
            <person name="Haygood M."/>
            <person name="Podell S."/>
            <person name="Anderson C."/>
            <person name="Hopkinson B."/>
            <person name="Roe K."/>
            <person name="Barbeau K."/>
            <person name="Gaasterland T."/>
            <person name="Ferriera S."/>
            <person name="Johnson J."/>
            <person name="Kravitz S."/>
            <person name="Beeson K."/>
            <person name="Sutton G."/>
            <person name="Rogers Y.-H."/>
            <person name="Friedman R."/>
            <person name="Frazier M."/>
            <person name="Venter J.C."/>
        </authorList>
    </citation>
    <scope>NUCLEOTIDE SEQUENCE [LARGE SCALE GENOMIC DNA]</scope>
    <source>
        <strain evidence="2 3">ATCC 23134</strain>
    </source>
</reference>
<proteinExistence type="predicted"/>
<keyword evidence="3" id="KW-1185">Reference proteome</keyword>